<name>A0AAJ0EKA1_9PEZI</name>
<dbReference type="RefSeq" id="XP_060451005.1">
    <property type="nucleotide sequence ID" value="XM_060589580.1"/>
</dbReference>
<dbReference type="AlphaFoldDB" id="A0AAJ0EKA1"/>
<accession>A0AAJ0EKA1</accession>
<comment type="caution">
    <text evidence="1">The sequence shown here is derived from an EMBL/GenBank/DDBJ whole genome shotgun (WGS) entry which is preliminary data.</text>
</comment>
<organism evidence="1 2">
    <name type="scientific">Colletotrichum phormii</name>
    <dbReference type="NCBI Taxonomy" id="359342"/>
    <lineage>
        <taxon>Eukaryota</taxon>
        <taxon>Fungi</taxon>
        <taxon>Dikarya</taxon>
        <taxon>Ascomycota</taxon>
        <taxon>Pezizomycotina</taxon>
        <taxon>Sordariomycetes</taxon>
        <taxon>Hypocreomycetidae</taxon>
        <taxon>Glomerellales</taxon>
        <taxon>Glomerellaceae</taxon>
        <taxon>Colletotrichum</taxon>
        <taxon>Colletotrichum acutatum species complex</taxon>
    </lineage>
</organism>
<evidence type="ECO:0000313" key="2">
    <source>
        <dbReference type="Proteomes" id="UP001243989"/>
    </source>
</evidence>
<evidence type="ECO:0000313" key="1">
    <source>
        <dbReference type="EMBL" id="KAK1654961.1"/>
    </source>
</evidence>
<sequence length="59" mass="6844">MMHHWVVLHWGDRSWGYLGVRHTPFTASLRGGDVVFLLGWTRDLWGLYLDLVIFTAGET</sequence>
<dbReference type="GeneID" id="85474442"/>
<keyword evidence="2" id="KW-1185">Reference proteome</keyword>
<protein>
    <submittedName>
        <fullName evidence="1">Uncharacterized protein</fullName>
    </submittedName>
</protein>
<proteinExistence type="predicted"/>
<reference evidence="1" key="1">
    <citation type="submission" date="2021-06" db="EMBL/GenBank/DDBJ databases">
        <title>Comparative genomics, transcriptomics and evolutionary studies reveal genomic signatures of adaptation to plant cell wall in hemibiotrophic fungi.</title>
        <authorList>
            <consortium name="DOE Joint Genome Institute"/>
            <person name="Baroncelli R."/>
            <person name="Diaz J.F."/>
            <person name="Benocci T."/>
            <person name="Peng M."/>
            <person name="Battaglia E."/>
            <person name="Haridas S."/>
            <person name="Andreopoulos W."/>
            <person name="Labutti K."/>
            <person name="Pangilinan J."/>
            <person name="Floch G.L."/>
            <person name="Makela M.R."/>
            <person name="Henrissat B."/>
            <person name="Grigoriev I.V."/>
            <person name="Crouch J.A."/>
            <person name="De Vries R.P."/>
            <person name="Sukno S.A."/>
            <person name="Thon M.R."/>
        </authorList>
    </citation>
    <scope>NUCLEOTIDE SEQUENCE</scope>
    <source>
        <strain evidence="1">CBS 102054</strain>
    </source>
</reference>
<dbReference type="Proteomes" id="UP001243989">
    <property type="component" value="Unassembled WGS sequence"/>
</dbReference>
<gene>
    <name evidence="1" type="ORF">BDP81DRAFT_416928</name>
</gene>
<dbReference type="EMBL" id="JAHMHQ010000002">
    <property type="protein sequence ID" value="KAK1654961.1"/>
    <property type="molecule type" value="Genomic_DNA"/>
</dbReference>